<evidence type="ECO:0000313" key="2">
    <source>
        <dbReference type="EMBL" id="EEQ34919.1"/>
    </source>
</evidence>
<dbReference type="AlphaFoldDB" id="C5FX79"/>
<accession>C5FX79</accession>
<keyword evidence="1" id="KW-0732">Signal</keyword>
<dbReference type="eggNOG" id="ENOG502RQ5M">
    <property type="taxonomic scope" value="Eukaryota"/>
</dbReference>
<sequence length="152" mass="17422">MRTTLLTIIFSAFLASALAARYSITTPEGLFITNGGYMVEVTEPSNYNLWSIDQLSQNLQKNWHVIHYFGNGYIRFSDFVDGTIATVGYDAVIYTFEKDGEYSYIIPIEANQSGNRLAWTVEEQSANDKNLRVKLRPYMRTPNQRFQLNVVD</sequence>
<dbReference type="VEuPathDB" id="FungiDB:MCYG_07738"/>
<dbReference type="RefSeq" id="XP_002843955.1">
    <property type="nucleotide sequence ID" value="XM_002843909.1"/>
</dbReference>
<dbReference type="HOGENOM" id="CLU_105108_0_0_1"/>
<name>C5FX79_ARTOC</name>
<proteinExistence type="predicted"/>
<dbReference type="EMBL" id="DS995707">
    <property type="protein sequence ID" value="EEQ34919.1"/>
    <property type="molecule type" value="Genomic_DNA"/>
</dbReference>
<feature type="chain" id="PRO_5002951685" evidence="1">
    <location>
        <begin position="20"/>
        <end position="152"/>
    </location>
</feature>
<organism evidence="2 3">
    <name type="scientific">Arthroderma otae (strain ATCC MYA-4605 / CBS 113480)</name>
    <name type="common">Microsporum canis</name>
    <dbReference type="NCBI Taxonomy" id="554155"/>
    <lineage>
        <taxon>Eukaryota</taxon>
        <taxon>Fungi</taxon>
        <taxon>Dikarya</taxon>
        <taxon>Ascomycota</taxon>
        <taxon>Pezizomycotina</taxon>
        <taxon>Eurotiomycetes</taxon>
        <taxon>Eurotiomycetidae</taxon>
        <taxon>Onygenales</taxon>
        <taxon>Arthrodermataceae</taxon>
        <taxon>Microsporum</taxon>
    </lineage>
</organism>
<evidence type="ECO:0000313" key="3">
    <source>
        <dbReference type="Proteomes" id="UP000002035"/>
    </source>
</evidence>
<dbReference type="GeneID" id="9225517"/>
<dbReference type="OMA" id="HYIVTIG"/>
<keyword evidence="3" id="KW-1185">Reference proteome</keyword>
<dbReference type="Proteomes" id="UP000002035">
    <property type="component" value="Unassembled WGS sequence"/>
</dbReference>
<evidence type="ECO:0000256" key="1">
    <source>
        <dbReference type="SAM" id="SignalP"/>
    </source>
</evidence>
<reference evidence="3" key="1">
    <citation type="journal article" date="2012" name="MBio">
        <title>Comparative genome analysis of Trichophyton rubrum and related dermatophytes reveals candidate genes involved in infection.</title>
        <authorList>
            <person name="Martinez D.A."/>
            <person name="Oliver B.G."/>
            <person name="Graeser Y."/>
            <person name="Goldberg J.M."/>
            <person name="Li W."/>
            <person name="Martinez-Rossi N.M."/>
            <person name="Monod M."/>
            <person name="Shelest E."/>
            <person name="Barton R.C."/>
            <person name="Birch E."/>
            <person name="Brakhage A.A."/>
            <person name="Chen Z."/>
            <person name="Gurr S.J."/>
            <person name="Heiman D."/>
            <person name="Heitman J."/>
            <person name="Kosti I."/>
            <person name="Rossi A."/>
            <person name="Saif S."/>
            <person name="Samalova M."/>
            <person name="Saunders C.W."/>
            <person name="Shea T."/>
            <person name="Summerbell R.C."/>
            <person name="Xu J."/>
            <person name="Young S."/>
            <person name="Zeng Q."/>
            <person name="Birren B.W."/>
            <person name="Cuomo C.A."/>
            <person name="White T.C."/>
        </authorList>
    </citation>
    <scope>NUCLEOTIDE SEQUENCE [LARGE SCALE GENOMIC DNA]</scope>
    <source>
        <strain evidence="3">ATCC MYA-4605 / CBS 113480</strain>
    </source>
</reference>
<gene>
    <name evidence="2" type="ORF">MCYG_07738</name>
</gene>
<protein>
    <submittedName>
        <fullName evidence="2">Uncharacterized protein</fullName>
    </submittedName>
</protein>
<feature type="signal peptide" evidence="1">
    <location>
        <begin position="1"/>
        <end position="19"/>
    </location>
</feature>